<comment type="caution">
    <text evidence="1">The sequence shown here is derived from an EMBL/GenBank/DDBJ whole genome shotgun (WGS) entry which is preliminary data.</text>
</comment>
<reference evidence="1" key="1">
    <citation type="journal article" date="2015" name="Nature">
        <title>Complex archaea that bridge the gap between prokaryotes and eukaryotes.</title>
        <authorList>
            <person name="Spang A."/>
            <person name="Saw J.H."/>
            <person name="Jorgensen S.L."/>
            <person name="Zaremba-Niedzwiedzka K."/>
            <person name="Martijn J."/>
            <person name="Lind A.E."/>
            <person name="van Eijk R."/>
            <person name="Schleper C."/>
            <person name="Guy L."/>
            <person name="Ettema T.J."/>
        </authorList>
    </citation>
    <scope>NUCLEOTIDE SEQUENCE</scope>
</reference>
<name>A0A0F9FFX6_9ZZZZ</name>
<dbReference type="EMBL" id="LAZR01023780">
    <property type="protein sequence ID" value="KKL77336.1"/>
    <property type="molecule type" value="Genomic_DNA"/>
</dbReference>
<protein>
    <recommendedName>
        <fullName evidence="2">CRISPR system ring nuclease SSO1393-like domain-containing protein</fullName>
    </recommendedName>
</protein>
<dbReference type="AlphaFoldDB" id="A0A0F9FFX6"/>
<accession>A0A0F9FFX6</accession>
<organism evidence="1">
    <name type="scientific">marine sediment metagenome</name>
    <dbReference type="NCBI Taxonomy" id="412755"/>
    <lineage>
        <taxon>unclassified sequences</taxon>
        <taxon>metagenomes</taxon>
        <taxon>ecological metagenomes</taxon>
    </lineage>
</organism>
<gene>
    <name evidence="1" type="ORF">LCGC14_2035910</name>
</gene>
<evidence type="ECO:0000313" key="1">
    <source>
        <dbReference type="EMBL" id="KKL77336.1"/>
    </source>
</evidence>
<proteinExistence type="predicted"/>
<sequence length="284" mass="33365">MIIWITTVGWSPFAVINPIWAYCKENDECPDKIILISTPFERIKHSLNICRRYISEILKTYSGKHFKDDSIIIEEIENDSIEIYADKLNKIIEREKNRKPDKIILDMTPGRKYMSAINVYYGYNLKDTPIQVFYLHLEESKYQDVPYPLTPVVQNELTDILESTEIFSTDISKLLENYAEGDKKENDLYFKDEEAKKEYLILLSIDIEFNTKTKIRKYTFGNQIIIPGHELDKLLKGLITRDLVDQKSVINNNQKYELYNLTDKGKDFLVELEQKITIKKQGVN</sequence>
<evidence type="ECO:0008006" key="2">
    <source>
        <dbReference type="Google" id="ProtNLM"/>
    </source>
</evidence>